<sequence length="148" mass="16560">MRIESRVDSISEALRRMGCGENRSQKRALSLLLEVGDTRMRRQPPQKRHKALKCGHGPSAVKPSNVAMNLQPPQTRRKALKCDHGPSAVKPSNVAMDLQPPQKRHKALKCGHEPSVPFPMDRLTAHRSKEVLPKALLMGFLQVSISKY</sequence>
<reference evidence="3" key="1">
    <citation type="submission" date="2022-11" db="UniProtKB">
        <authorList>
            <consortium name="WormBaseParasite"/>
        </authorList>
    </citation>
    <scope>IDENTIFICATION</scope>
</reference>
<feature type="compositionally biased region" description="Basic residues" evidence="1">
    <location>
        <begin position="41"/>
        <end position="53"/>
    </location>
</feature>
<keyword evidence="2" id="KW-1185">Reference proteome</keyword>
<accession>A0A915PCK7</accession>
<dbReference type="Proteomes" id="UP000887581">
    <property type="component" value="Unplaced"/>
</dbReference>
<protein>
    <submittedName>
        <fullName evidence="3">Uncharacterized protein</fullName>
    </submittedName>
</protein>
<proteinExistence type="predicted"/>
<dbReference type="WBParaSite" id="sdigi.contig1007.g10109.t1">
    <property type="protein sequence ID" value="sdigi.contig1007.g10109.t1"/>
    <property type="gene ID" value="sdigi.contig1007.g10109"/>
</dbReference>
<evidence type="ECO:0000313" key="2">
    <source>
        <dbReference type="Proteomes" id="UP000887581"/>
    </source>
</evidence>
<organism evidence="2 3">
    <name type="scientific">Setaria digitata</name>
    <dbReference type="NCBI Taxonomy" id="48799"/>
    <lineage>
        <taxon>Eukaryota</taxon>
        <taxon>Metazoa</taxon>
        <taxon>Ecdysozoa</taxon>
        <taxon>Nematoda</taxon>
        <taxon>Chromadorea</taxon>
        <taxon>Rhabditida</taxon>
        <taxon>Spirurina</taxon>
        <taxon>Spiruromorpha</taxon>
        <taxon>Filarioidea</taxon>
        <taxon>Setariidae</taxon>
        <taxon>Setaria</taxon>
    </lineage>
</organism>
<dbReference type="AlphaFoldDB" id="A0A915PCK7"/>
<evidence type="ECO:0000313" key="3">
    <source>
        <dbReference type="WBParaSite" id="sdigi.contig1007.g10109.t1"/>
    </source>
</evidence>
<name>A0A915PCK7_9BILA</name>
<evidence type="ECO:0000256" key="1">
    <source>
        <dbReference type="SAM" id="MobiDB-lite"/>
    </source>
</evidence>
<feature type="region of interest" description="Disordered" evidence="1">
    <location>
        <begin position="41"/>
        <end position="67"/>
    </location>
</feature>